<name>A0A6N7ZAT9_9PSEU</name>
<keyword evidence="2" id="KW-1185">Reference proteome</keyword>
<dbReference type="SUPFAM" id="SSF50475">
    <property type="entry name" value="FMN-binding split barrel"/>
    <property type="match status" value="1"/>
</dbReference>
<dbReference type="Gene3D" id="2.30.110.10">
    <property type="entry name" value="Electron Transport, Fmn-binding Protein, Chain A"/>
    <property type="match status" value="1"/>
</dbReference>
<protein>
    <submittedName>
        <fullName evidence="1">Pyridoxamine 5'-phosphate oxidase</fullName>
    </submittedName>
</protein>
<reference evidence="1 2" key="1">
    <citation type="submission" date="2019-11" db="EMBL/GenBank/DDBJ databases">
        <title>Draft genome of Amycolatopsis RM579.</title>
        <authorList>
            <person name="Duangmal K."/>
            <person name="Mingma R."/>
        </authorList>
    </citation>
    <scope>NUCLEOTIDE SEQUENCE [LARGE SCALE GENOMIC DNA]</scope>
    <source>
        <strain evidence="1 2">RM579</strain>
    </source>
</reference>
<dbReference type="Proteomes" id="UP000440096">
    <property type="component" value="Unassembled WGS sequence"/>
</dbReference>
<evidence type="ECO:0000313" key="1">
    <source>
        <dbReference type="EMBL" id="MTD58874.1"/>
    </source>
</evidence>
<comment type="caution">
    <text evidence="1">The sequence shown here is derived from an EMBL/GenBank/DDBJ whole genome shotgun (WGS) entry which is preliminary data.</text>
</comment>
<dbReference type="OrthoDB" id="3293200at2"/>
<evidence type="ECO:0000313" key="2">
    <source>
        <dbReference type="Proteomes" id="UP000440096"/>
    </source>
</evidence>
<dbReference type="RefSeq" id="WP_154760942.1">
    <property type="nucleotide sequence ID" value="NZ_WMBA01000080.1"/>
</dbReference>
<sequence length="149" mass="16186">MADLSRVRDLALAEHGLATISVARTDGTVHSSVVNAGLIDDPVTGTPGVGFVARGGTRKLALLRERGNGTIVFRRGWQWASVQGPVRLIGPDDEDPAFDPAGLPRLLRDVFIAATGSHDDWHEYDRVMAAERRCAVFLAAQRIYPADRK</sequence>
<gene>
    <name evidence="1" type="ORF">GKO32_33565</name>
</gene>
<dbReference type="AlphaFoldDB" id="A0A6N7ZAT9"/>
<organism evidence="1 2">
    <name type="scientific">Amycolatopsis pithecellobii</name>
    <dbReference type="NCBI Taxonomy" id="664692"/>
    <lineage>
        <taxon>Bacteria</taxon>
        <taxon>Bacillati</taxon>
        <taxon>Actinomycetota</taxon>
        <taxon>Actinomycetes</taxon>
        <taxon>Pseudonocardiales</taxon>
        <taxon>Pseudonocardiaceae</taxon>
        <taxon>Amycolatopsis</taxon>
    </lineage>
</organism>
<dbReference type="InterPro" id="IPR012349">
    <property type="entry name" value="Split_barrel_FMN-bd"/>
</dbReference>
<accession>A0A6N7ZAT9</accession>
<dbReference type="EMBL" id="WMBA01000080">
    <property type="protein sequence ID" value="MTD58874.1"/>
    <property type="molecule type" value="Genomic_DNA"/>
</dbReference>
<proteinExistence type="predicted"/>